<comment type="caution">
    <text evidence="1">The sequence shown here is derived from an EMBL/GenBank/DDBJ whole genome shotgun (WGS) entry which is preliminary data.</text>
</comment>
<keyword evidence="2" id="KW-1185">Reference proteome</keyword>
<dbReference type="Proteomes" id="UP001162992">
    <property type="component" value="Chromosome 14"/>
</dbReference>
<protein>
    <submittedName>
        <fullName evidence="1">Uncharacterized protein</fullName>
    </submittedName>
</protein>
<dbReference type="EMBL" id="CM055105">
    <property type="protein sequence ID" value="KAJ7531217.1"/>
    <property type="molecule type" value="Genomic_DNA"/>
</dbReference>
<sequence>MGGKHRRPRVRKPHPLARRTGIGPPFAPAEWRWRTGTGVNDMCFYSPAGNPFRSKLKLRLYLAHTPGTPALSEFKFRVNVADFKDGELPGELIPAYQVLAIKQGPEASYLSMPNKRRMLAIKSSGEVKDACGQFGGSIQSQDINKALTLISSATPVVDLSIDERLEFFSSDLCPSRFKPRGSRYKYSRGYSFLRILSSPKSYIVLWKNADIMQKFLNEAQSLKDKSDAELNQLRAVVLNRSLDPLNLSRYPESALRVFFLLLRNQEAPSFLEKKDLTQLCSKWSCKRKQFWCFLEAQGEQLYADVGFKADQCLGQRKSIQPAAMVLAADNIFELRPNAASLRNLHVTKVKETMNAHVNGIFNGAMGHSQCLIKPEPMDDEDLLHTQDTSPGTVNERHPGMHVNEELTNCYCEACSRDPLFCYGCSCSLCRELISQTEIWSFIRCIECSHVCHLECAWKARKAGVVKEMGLDGEFLCPSCLEKNDLITFWKERVKGAVTSMDSFMLEKQLFSAVVLLNGTQREMYESIHGQLRDLHSAVVNNAPSLHIQQTLCEIGEKLNALPDSQMPSDVFGELSQIVPTGFQSVDLLALEAKVFEYQKIAELNYAEWLEAEKHAETQRSLFKDAEERLKKAEEDTNIRADYAKASKKLWQRSKSRLLLLKRSFKAKVTSKEQIELHKKVLDTELMELGRLQDQLKSFNSRSSNFPGRDFPSLKDDLKVQRKRIQAAQAMLEHIIFLENFFL</sequence>
<evidence type="ECO:0000313" key="1">
    <source>
        <dbReference type="EMBL" id="KAJ7531217.1"/>
    </source>
</evidence>
<organism evidence="1 2">
    <name type="scientific">Diphasiastrum complanatum</name>
    <name type="common">Issler's clubmoss</name>
    <name type="synonym">Lycopodium complanatum</name>
    <dbReference type="NCBI Taxonomy" id="34168"/>
    <lineage>
        <taxon>Eukaryota</taxon>
        <taxon>Viridiplantae</taxon>
        <taxon>Streptophyta</taxon>
        <taxon>Embryophyta</taxon>
        <taxon>Tracheophyta</taxon>
        <taxon>Lycopodiopsida</taxon>
        <taxon>Lycopodiales</taxon>
        <taxon>Lycopodiaceae</taxon>
        <taxon>Lycopodioideae</taxon>
        <taxon>Diphasiastrum</taxon>
    </lineage>
</organism>
<reference evidence="2" key="1">
    <citation type="journal article" date="2024" name="Proc. Natl. Acad. Sci. U.S.A.">
        <title>Extraordinary preservation of gene collinearity over three hundred million years revealed in homosporous lycophytes.</title>
        <authorList>
            <person name="Li C."/>
            <person name="Wickell D."/>
            <person name="Kuo L.Y."/>
            <person name="Chen X."/>
            <person name="Nie B."/>
            <person name="Liao X."/>
            <person name="Peng D."/>
            <person name="Ji J."/>
            <person name="Jenkins J."/>
            <person name="Williams M."/>
            <person name="Shu S."/>
            <person name="Plott C."/>
            <person name="Barry K."/>
            <person name="Rajasekar S."/>
            <person name="Grimwood J."/>
            <person name="Han X."/>
            <person name="Sun S."/>
            <person name="Hou Z."/>
            <person name="He W."/>
            <person name="Dai G."/>
            <person name="Sun C."/>
            <person name="Schmutz J."/>
            <person name="Leebens-Mack J.H."/>
            <person name="Li F.W."/>
            <person name="Wang L."/>
        </authorList>
    </citation>
    <scope>NUCLEOTIDE SEQUENCE [LARGE SCALE GENOMIC DNA]</scope>
    <source>
        <strain evidence="2">cv. PW_Plant_1</strain>
    </source>
</reference>
<accession>A0ACC2BNG3</accession>
<name>A0ACC2BNG3_DIPCM</name>
<evidence type="ECO:0000313" key="2">
    <source>
        <dbReference type="Proteomes" id="UP001162992"/>
    </source>
</evidence>
<gene>
    <name evidence="1" type="ORF">O6H91_14G036800</name>
</gene>
<proteinExistence type="predicted"/>